<name>A0A9N9B061_9GLOM</name>
<evidence type="ECO:0000256" key="1">
    <source>
        <dbReference type="RuleBase" id="RU362006"/>
    </source>
</evidence>
<organism evidence="3 4">
    <name type="scientific">Acaulospora morrowiae</name>
    <dbReference type="NCBI Taxonomy" id="94023"/>
    <lineage>
        <taxon>Eukaryota</taxon>
        <taxon>Fungi</taxon>
        <taxon>Fungi incertae sedis</taxon>
        <taxon>Mucoromycota</taxon>
        <taxon>Glomeromycotina</taxon>
        <taxon>Glomeromycetes</taxon>
        <taxon>Diversisporales</taxon>
        <taxon>Acaulosporaceae</taxon>
        <taxon>Acaulospora</taxon>
    </lineage>
</organism>
<gene>
    <name evidence="3" type="ORF">AMORRO_LOCUS5372</name>
</gene>
<evidence type="ECO:0000313" key="4">
    <source>
        <dbReference type="Proteomes" id="UP000789342"/>
    </source>
</evidence>
<feature type="compositionally biased region" description="Basic and acidic residues" evidence="2">
    <location>
        <begin position="222"/>
        <end position="235"/>
    </location>
</feature>
<evidence type="ECO:0000256" key="2">
    <source>
        <dbReference type="SAM" id="MobiDB-lite"/>
    </source>
</evidence>
<keyword evidence="1" id="KW-0472">Membrane</keyword>
<feature type="transmembrane region" description="Helical" evidence="1">
    <location>
        <begin position="60"/>
        <end position="78"/>
    </location>
</feature>
<dbReference type="GO" id="GO:0016020">
    <property type="term" value="C:membrane"/>
    <property type="evidence" value="ECO:0007669"/>
    <property type="project" value="UniProtKB-SubCell"/>
</dbReference>
<dbReference type="Proteomes" id="UP000789342">
    <property type="component" value="Unassembled WGS sequence"/>
</dbReference>
<keyword evidence="4" id="KW-1185">Reference proteome</keyword>
<dbReference type="AlphaFoldDB" id="A0A9N9B061"/>
<sequence>MFGYLLYKAVCNFAGFLYPAYASFKAIKVNDTKSITPWLMYWTVMALFSIGEGIVDKVAFWLPFYYEFKMLFILWLIMPQTQARNLIMFYENGATRLYRSLVDPTLTRHEQDIDMALGNAQERATNKGAEWGRKGLATLQRAAVDGLMKGQNILSDQMGLTSSESSGSASNTQERVPSNTTSDSSSDNQPQEQSLLYNTLSYALSRIIPSSIGSTHPEGSPQEEHQRDIQERSGRSDASSSNTRRRSKKASTNNNSRRSVTFYQEEDINGRVNDLSNNADNLTDEEFRRRQTQALGLTSYLTGYISKAAAL</sequence>
<comment type="caution">
    <text evidence="3">The sequence shown here is derived from an EMBL/GenBank/DDBJ whole genome shotgun (WGS) entry which is preliminary data.</text>
</comment>
<comment type="caution">
    <text evidence="1">Lacks conserved residue(s) required for the propagation of feature annotation.</text>
</comment>
<proteinExistence type="inferred from homology"/>
<protein>
    <recommendedName>
        <fullName evidence="1">Protein YOP1</fullName>
    </recommendedName>
</protein>
<dbReference type="PANTHER" id="PTHR12300">
    <property type="entry name" value="HVA22-LIKE PROTEINS"/>
    <property type="match status" value="1"/>
</dbReference>
<feature type="region of interest" description="Disordered" evidence="2">
    <location>
        <begin position="210"/>
        <end position="265"/>
    </location>
</feature>
<dbReference type="EMBL" id="CAJVPV010003221">
    <property type="protein sequence ID" value="CAG8546463.1"/>
    <property type="molecule type" value="Genomic_DNA"/>
</dbReference>
<reference evidence="3" key="1">
    <citation type="submission" date="2021-06" db="EMBL/GenBank/DDBJ databases">
        <authorList>
            <person name="Kallberg Y."/>
            <person name="Tangrot J."/>
            <person name="Rosling A."/>
        </authorList>
    </citation>
    <scope>NUCLEOTIDE SEQUENCE</scope>
    <source>
        <strain evidence="3">CL551</strain>
    </source>
</reference>
<dbReference type="InterPro" id="IPR004345">
    <property type="entry name" value="TB2_DP1_HVA22"/>
</dbReference>
<keyword evidence="1" id="KW-0812">Transmembrane</keyword>
<evidence type="ECO:0000313" key="3">
    <source>
        <dbReference type="EMBL" id="CAG8546463.1"/>
    </source>
</evidence>
<feature type="compositionally biased region" description="Polar residues" evidence="2">
    <location>
        <begin position="250"/>
        <end position="262"/>
    </location>
</feature>
<comment type="similarity">
    <text evidence="1">Belongs to the DP1 family.</text>
</comment>
<dbReference type="PANTHER" id="PTHR12300:SF117">
    <property type="entry name" value="LP05237P-RELATED"/>
    <property type="match status" value="1"/>
</dbReference>
<dbReference type="GO" id="GO:0071782">
    <property type="term" value="C:endoplasmic reticulum tubular network"/>
    <property type="evidence" value="ECO:0007669"/>
    <property type="project" value="TreeGrafter"/>
</dbReference>
<comment type="subcellular location">
    <subcellularLocation>
        <location evidence="1">Membrane</location>
        <topology evidence="1">Multi-pass membrane protein</topology>
    </subcellularLocation>
</comment>
<dbReference type="OrthoDB" id="434647at2759"/>
<accession>A0A9N9B061</accession>
<dbReference type="GO" id="GO:0071786">
    <property type="term" value="P:endoplasmic reticulum tubular network organization"/>
    <property type="evidence" value="ECO:0007669"/>
    <property type="project" value="TreeGrafter"/>
</dbReference>
<feature type="compositionally biased region" description="Low complexity" evidence="2">
    <location>
        <begin position="177"/>
        <end position="191"/>
    </location>
</feature>
<keyword evidence="1" id="KW-1133">Transmembrane helix</keyword>
<dbReference type="Pfam" id="PF03134">
    <property type="entry name" value="TB2_DP1_HVA22"/>
    <property type="match status" value="1"/>
</dbReference>
<feature type="region of interest" description="Disordered" evidence="2">
    <location>
        <begin position="158"/>
        <end position="192"/>
    </location>
</feature>
<feature type="transmembrane region" description="Helical" evidence="1">
    <location>
        <begin position="36"/>
        <end position="54"/>
    </location>
</feature>
<feature type="transmembrane region" description="Helical" evidence="1">
    <location>
        <begin position="6"/>
        <end position="24"/>
    </location>
</feature>